<accession>A0A7K0CDJ8</accession>
<keyword evidence="2" id="KW-1185">Reference proteome</keyword>
<sequence length="140" mass="14982">MNDPPEDLKRVRIAPAGGRAVVAVDGHDVSSLVRAYTVHQEAGEPSTVVLQFTEHVPTEVEGLARVVVGVPPDPGPAAAAFLEAIDARQLEEAALSRPDLLDGRPHELTRAMLRLLTDWARGGWTGWEPADDDAEPDPAP</sequence>
<reference evidence="1 2" key="1">
    <citation type="submission" date="2019-10" db="EMBL/GenBank/DDBJ databases">
        <title>Streptomyces smaragdinus sp. nov. and Streptomyces fabii sp. nov., isolated from the gut of fungus growing-termite Macrotermes natalensis.</title>
        <authorList>
            <person name="Schwitalla J."/>
            <person name="Benndorf R."/>
            <person name="Martin K."/>
            <person name="De Beer W."/>
            <person name="Kaster A.-K."/>
            <person name="Vollmers J."/>
            <person name="Poulsen M."/>
            <person name="Beemelmanns C."/>
        </authorList>
    </citation>
    <scope>NUCLEOTIDE SEQUENCE [LARGE SCALE GENOMIC DNA]</scope>
    <source>
        <strain evidence="1 2">RB5</strain>
    </source>
</reference>
<evidence type="ECO:0000313" key="2">
    <source>
        <dbReference type="Proteomes" id="UP000466345"/>
    </source>
</evidence>
<protein>
    <submittedName>
        <fullName evidence="1">Uncharacterized protein</fullName>
    </submittedName>
</protein>
<proteinExistence type="predicted"/>
<dbReference type="Proteomes" id="UP000466345">
    <property type="component" value="Unassembled WGS sequence"/>
</dbReference>
<dbReference type="OrthoDB" id="3871011at2"/>
<comment type="caution">
    <text evidence="1">The sequence shown here is derived from an EMBL/GenBank/DDBJ whole genome shotgun (WGS) entry which is preliminary data.</text>
</comment>
<dbReference type="RefSeq" id="WP_153450705.1">
    <property type="nucleotide sequence ID" value="NZ_WEGJ01000003.1"/>
</dbReference>
<evidence type="ECO:0000313" key="1">
    <source>
        <dbReference type="EMBL" id="MQY11456.1"/>
    </source>
</evidence>
<organism evidence="1 2">
    <name type="scientific">Streptomyces smaragdinus</name>
    <dbReference type="NCBI Taxonomy" id="2585196"/>
    <lineage>
        <taxon>Bacteria</taxon>
        <taxon>Bacillati</taxon>
        <taxon>Actinomycetota</taxon>
        <taxon>Actinomycetes</taxon>
        <taxon>Kitasatosporales</taxon>
        <taxon>Streptomycetaceae</taxon>
        <taxon>Streptomyces</taxon>
    </lineage>
</organism>
<dbReference type="EMBL" id="WEGJ01000003">
    <property type="protein sequence ID" value="MQY11456.1"/>
    <property type="molecule type" value="Genomic_DNA"/>
</dbReference>
<gene>
    <name evidence="1" type="ORF">SRB5_15740</name>
</gene>
<dbReference type="AlphaFoldDB" id="A0A7K0CDJ8"/>
<name>A0A7K0CDJ8_9ACTN</name>